<dbReference type="InterPro" id="IPR009057">
    <property type="entry name" value="Homeodomain-like_sf"/>
</dbReference>
<keyword evidence="1" id="KW-0805">Transcription regulation</keyword>
<accession>A0A7X5C268</accession>
<dbReference type="Proteomes" id="UP000558113">
    <property type="component" value="Unassembled WGS sequence"/>
</dbReference>
<reference evidence="6 7" key="1">
    <citation type="submission" date="2020-01" db="EMBL/GenBank/DDBJ databases">
        <title>Paenibacillus soybeanensis sp. nov. isolated from the nodules of soybean (Glycine max(L.) Merr).</title>
        <authorList>
            <person name="Wang H."/>
        </authorList>
    </citation>
    <scope>NUCLEOTIDE SEQUENCE [LARGE SCALE GENOMIC DNA]</scope>
    <source>
        <strain evidence="6 7">DSM 23054</strain>
    </source>
</reference>
<evidence type="ECO:0000256" key="1">
    <source>
        <dbReference type="ARBA" id="ARBA00023015"/>
    </source>
</evidence>
<organism evidence="6 7">
    <name type="scientific">Paenibacillus sacheonensis</name>
    <dbReference type="NCBI Taxonomy" id="742054"/>
    <lineage>
        <taxon>Bacteria</taxon>
        <taxon>Bacillati</taxon>
        <taxon>Bacillota</taxon>
        <taxon>Bacilli</taxon>
        <taxon>Bacillales</taxon>
        <taxon>Paenibacillaceae</taxon>
        <taxon>Paenibacillus</taxon>
    </lineage>
</organism>
<dbReference type="Pfam" id="PF02311">
    <property type="entry name" value="AraC_binding"/>
    <property type="match status" value="1"/>
</dbReference>
<dbReference type="InterPro" id="IPR014710">
    <property type="entry name" value="RmlC-like_jellyroll"/>
</dbReference>
<dbReference type="GO" id="GO:0043565">
    <property type="term" value="F:sequence-specific DNA binding"/>
    <property type="evidence" value="ECO:0007669"/>
    <property type="project" value="InterPro"/>
</dbReference>
<keyword evidence="2" id="KW-0238">DNA-binding</keyword>
<proteinExistence type="predicted"/>
<dbReference type="InterPro" id="IPR037923">
    <property type="entry name" value="HTH-like"/>
</dbReference>
<protein>
    <submittedName>
        <fullName evidence="6">Helix-turn-helix domain-containing protein</fullName>
    </submittedName>
</protein>
<keyword evidence="3" id="KW-0804">Transcription</keyword>
<dbReference type="InterPro" id="IPR018060">
    <property type="entry name" value="HTH_AraC"/>
</dbReference>
<evidence type="ECO:0000256" key="4">
    <source>
        <dbReference type="SAM" id="MobiDB-lite"/>
    </source>
</evidence>
<dbReference type="OrthoDB" id="1975977at2"/>
<dbReference type="Gene3D" id="2.60.120.10">
    <property type="entry name" value="Jelly Rolls"/>
    <property type="match status" value="1"/>
</dbReference>
<dbReference type="CDD" id="cd02208">
    <property type="entry name" value="cupin_RmlC-like"/>
    <property type="match status" value="1"/>
</dbReference>
<dbReference type="RefSeq" id="WP_161700440.1">
    <property type="nucleotide sequence ID" value="NZ_JAAAMU010000009.1"/>
</dbReference>
<dbReference type="EMBL" id="JAAAMU010000009">
    <property type="protein sequence ID" value="NBC70965.1"/>
    <property type="molecule type" value="Genomic_DNA"/>
</dbReference>
<dbReference type="SUPFAM" id="SSF46689">
    <property type="entry name" value="Homeodomain-like"/>
    <property type="match status" value="2"/>
</dbReference>
<evidence type="ECO:0000256" key="2">
    <source>
        <dbReference type="ARBA" id="ARBA00023125"/>
    </source>
</evidence>
<sequence>MDTTRTAGTADAKNTPEAINGGNAQSELDASKTVRLLPNRKAEAYFYGAQTGTVPEGWSCRRHLHHMMFELNVVLEGMQLAEVGGASYRQGKDHLVLVPPMMLHSYRAEGPFTFFVMHVQADDPIFLNKLNRAKLLLMPPDHEVNRLLLPEMLRVMELAAEDGASKAKLFRCIYTIMDVLESFIDEHEDRGAGTGNDVLPIRIAQAIESLVANRQAEEAISSGWMEELAARLGFSRRHCYRVFRDAYSLSPREYLAVLRQQEAMHLLTGGLHPVEEVARRIGYDNVQSFIRQFVKWTGTTPGAFRKQRSGETVYLTPLELE</sequence>
<dbReference type="PANTHER" id="PTHR46796">
    <property type="entry name" value="HTH-TYPE TRANSCRIPTIONAL ACTIVATOR RHAS-RELATED"/>
    <property type="match status" value="1"/>
</dbReference>
<feature type="region of interest" description="Disordered" evidence="4">
    <location>
        <begin position="1"/>
        <end position="25"/>
    </location>
</feature>
<feature type="domain" description="HTH araC/xylS-type" evidence="5">
    <location>
        <begin position="205"/>
        <end position="307"/>
    </location>
</feature>
<dbReference type="Gene3D" id="1.10.10.60">
    <property type="entry name" value="Homeodomain-like"/>
    <property type="match status" value="2"/>
</dbReference>
<dbReference type="InterPro" id="IPR050204">
    <property type="entry name" value="AraC_XylS_family_regulators"/>
</dbReference>
<dbReference type="AlphaFoldDB" id="A0A7X5C268"/>
<dbReference type="SMART" id="SM00342">
    <property type="entry name" value="HTH_ARAC"/>
    <property type="match status" value="1"/>
</dbReference>
<dbReference type="GO" id="GO:0003700">
    <property type="term" value="F:DNA-binding transcription factor activity"/>
    <property type="evidence" value="ECO:0007669"/>
    <property type="project" value="InterPro"/>
</dbReference>
<evidence type="ECO:0000259" key="5">
    <source>
        <dbReference type="PROSITE" id="PS01124"/>
    </source>
</evidence>
<evidence type="ECO:0000313" key="6">
    <source>
        <dbReference type="EMBL" id="NBC70965.1"/>
    </source>
</evidence>
<keyword evidence="7" id="KW-1185">Reference proteome</keyword>
<dbReference type="InterPro" id="IPR003313">
    <property type="entry name" value="AraC-bd"/>
</dbReference>
<dbReference type="Pfam" id="PF12833">
    <property type="entry name" value="HTH_18"/>
    <property type="match status" value="1"/>
</dbReference>
<name>A0A7X5C268_9BACL</name>
<dbReference type="PROSITE" id="PS01124">
    <property type="entry name" value="HTH_ARAC_FAMILY_2"/>
    <property type="match status" value="1"/>
</dbReference>
<comment type="caution">
    <text evidence="6">The sequence shown here is derived from an EMBL/GenBank/DDBJ whole genome shotgun (WGS) entry which is preliminary data.</text>
</comment>
<evidence type="ECO:0000256" key="3">
    <source>
        <dbReference type="ARBA" id="ARBA00023163"/>
    </source>
</evidence>
<gene>
    <name evidence="6" type="ORF">GT003_18345</name>
</gene>
<evidence type="ECO:0000313" key="7">
    <source>
        <dbReference type="Proteomes" id="UP000558113"/>
    </source>
</evidence>
<dbReference type="SUPFAM" id="SSF51215">
    <property type="entry name" value="Regulatory protein AraC"/>
    <property type="match status" value="1"/>
</dbReference>